<dbReference type="RefSeq" id="WP_133850767.1">
    <property type="nucleotide sequence ID" value="NZ_SNXZ01000003.1"/>
</dbReference>
<dbReference type="PROSITE" id="PS51257">
    <property type="entry name" value="PROKAR_LIPOPROTEIN"/>
    <property type="match status" value="1"/>
</dbReference>
<organism evidence="1 2">
    <name type="scientific">Labedaea rhizosphaerae</name>
    <dbReference type="NCBI Taxonomy" id="598644"/>
    <lineage>
        <taxon>Bacteria</taxon>
        <taxon>Bacillati</taxon>
        <taxon>Actinomycetota</taxon>
        <taxon>Actinomycetes</taxon>
        <taxon>Pseudonocardiales</taxon>
        <taxon>Pseudonocardiaceae</taxon>
        <taxon>Labedaea</taxon>
    </lineage>
</organism>
<evidence type="ECO:0000313" key="1">
    <source>
        <dbReference type="EMBL" id="TDP97587.1"/>
    </source>
</evidence>
<proteinExistence type="predicted"/>
<dbReference type="GO" id="GO:0006508">
    <property type="term" value="P:proteolysis"/>
    <property type="evidence" value="ECO:0007669"/>
    <property type="project" value="UniProtKB-KW"/>
</dbReference>
<dbReference type="EMBL" id="SNXZ01000003">
    <property type="protein sequence ID" value="TDP97587.1"/>
    <property type="molecule type" value="Genomic_DNA"/>
</dbReference>
<dbReference type="AlphaFoldDB" id="A0A4R6SD86"/>
<dbReference type="GO" id="GO:0008237">
    <property type="term" value="F:metallopeptidase activity"/>
    <property type="evidence" value="ECO:0007669"/>
    <property type="project" value="UniProtKB-KW"/>
</dbReference>
<comment type="caution">
    <text evidence="1">The sequence shown here is derived from an EMBL/GenBank/DDBJ whole genome shotgun (WGS) entry which is preliminary data.</text>
</comment>
<protein>
    <submittedName>
        <fullName evidence="1">Putative metalloprotease</fullName>
    </submittedName>
</protein>
<keyword evidence="1" id="KW-0482">Metalloprotease</keyword>
<dbReference type="Proteomes" id="UP000295444">
    <property type="component" value="Unassembled WGS sequence"/>
</dbReference>
<sequence>MRVGAAFVPLTVLLAVLAGCTTVVTGQPRALGQIDPGTVAGLPVTNGPSGPRAGASDARLEVENVASDQQGHAMDLLATNALSDIYQFWTDTLPAQFGGTEFVAPKRLVSYDSRSDSMKICTLDTRGLVNAMYCRMDDSVSWDRGELLPQFANNPNYGPMSVVTVLAHEMGHKVQYLLGAKSGIDDDTPTIVKEQQADCYAGVFIRWVAEDKAPHFQLSTGDGLNKVMSAILSIRDPVGAADANHPQAHGLAFDRIYAFQAGFTDGAQRCAKIDMNDVQGRLTEHKFDQQDFDRGNLRFDERSVGLLQISLDEAFKGVGVPLPKIVPGGSRCPDGKDTPPATYCAANNQVSIDLPRLANLASPPTRGQPLDPNAPGIGDFAAFAEVGSRYALSMEHGRGLPLDGTEPGLRTACLTGAWASFTRHRTQDNPQNQLRLSVGDLDEAVAELLSPHGLIAADASGTQVPAGFARVEAFRVGYTQGSKPCTEQF</sequence>
<dbReference type="Pfam" id="PF04228">
    <property type="entry name" value="Zn_peptidase"/>
    <property type="match status" value="1"/>
</dbReference>
<name>A0A4R6SD86_LABRH</name>
<dbReference type="OrthoDB" id="5168289at2"/>
<accession>A0A4R6SD86</accession>
<keyword evidence="2" id="KW-1185">Reference proteome</keyword>
<gene>
    <name evidence="1" type="ORF">EV186_103551</name>
</gene>
<keyword evidence="1" id="KW-0645">Protease</keyword>
<keyword evidence="1" id="KW-0378">Hydrolase</keyword>
<dbReference type="InterPro" id="IPR007343">
    <property type="entry name" value="Uncharacterised_pept_Zn_put"/>
</dbReference>
<evidence type="ECO:0000313" key="2">
    <source>
        <dbReference type="Proteomes" id="UP000295444"/>
    </source>
</evidence>
<reference evidence="1 2" key="1">
    <citation type="submission" date="2019-03" db="EMBL/GenBank/DDBJ databases">
        <title>Genomic Encyclopedia of Type Strains, Phase IV (KMG-IV): sequencing the most valuable type-strain genomes for metagenomic binning, comparative biology and taxonomic classification.</title>
        <authorList>
            <person name="Goeker M."/>
        </authorList>
    </citation>
    <scope>NUCLEOTIDE SEQUENCE [LARGE SCALE GENOMIC DNA]</scope>
    <source>
        <strain evidence="1 2">DSM 45361</strain>
    </source>
</reference>
<dbReference type="SUPFAM" id="SSF55486">
    <property type="entry name" value="Metalloproteases ('zincins'), catalytic domain"/>
    <property type="match status" value="1"/>
</dbReference>